<proteinExistence type="predicted"/>
<dbReference type="InParanoid" id="C3Z505"/>
<accession>C3Z505</accession>
<evidence type="ECO:0000313" key="1">
    <source>
        <dbReference type="EMBL" id="EEN52362.1"/>
    </source>
</evidence>
<gene>
    <name evidence="1" type="ORF">BRAFLDRAFT_76150</name>
</gene>
<dbReference type="EMBL" id="GG666582">
    <property type="protein sequence ID" value="EEN52362.1"/>
    <property type="molecule type" value="Genomic_DNA"/>
</dbReference>
<name>C3Z505_BRAFL</name>
<organism>
    <name type="scientific">Branchiostoma floridae</name>
    <name type="common">Florida lancelet</name>
    <name type="synonym">Amphioxus</name>
    <dbReference type="NCBI Taxonomy" id="7739"/>
    <lineage>
        <taxon>Eukaryota</taxon>
        <taxon>Metazoa</taxon>
        <taxon>Chordata</taxon>
        <taxon>Cephalochordata</taxon>
        <taxon>Leptocardii</taxon>
        <taxon>Amphioxiformes</taxon>
        <taxon>Branchiostomatidae</taxon>
        <taxon>Branchiostoma</taxon>
    </lineage>
</organism>
<reference evidence="1" key="1">
    <citation type="journal article" date="2008" name="Nature">
        <title>The amphioxus genome and the evolution of the chordate karyotype.</title>
        <authorList>
            <consortium name="US DOE Joint Genome Institute (JGI-PGF)"/>
            <person name="Putnam N.H."/>
            <person name="Butts T."/>
            <person name="Ferrier D.E.K."/>
            <person name="Furlong R.F."/>
            <person name="Hellsten U."/>
            <person name="Kawashima T."/>
            <person name="Robinson-Rechavi M."/>
            <person name="Shoguchi E."/>
            <person name="Terry A."/>
            <person name="Yu J.-K."/>
            <person name="Benito-Gutierrez E.L."/>
            <person name="Dubchak I."/>
            <person name="Garcia-Fernandez J."/>
            <person name="Gibson-Brown J.J."/>
            <person name="Grigoriev I.V."/>
            <person name="Horton A.C."/>
            <person name="de Jong P.J."/>
            <person name="Jurka J."/>
            <person name="Kapitonov V.V."/>
            <person name="Kohara Y."/>
            <person name="Kuroki Y."/>
            <person name="Lindquist E."/>
            <person name="Lucas S."/>
            <person name="Osoegawa K."/>
            <person name="Pennacchio L.A."/>
            <person name="Salamov A.A."/>
            <person name="Satou Y."/>
            <person name="Sauka-Spengler T."/>
            <person name="Schmutz J."/>
            <person name="Shin-I T."/>
            <person name="Toyoda A."/>
            <person name="Bronner-Fraser M."/>
            <person name="Fujiyama A."/>
            <person name="Holland L.Z."/>
            <person name="Holland P.W.H."/>
            <person name="Satoh N."/>
            <person name="Rokhsar D.S."/>
        </authorList>
    </citation>
    <scope>NUCLEOTIDE SEQUENCE [LARGE SCALE GENOMIC DNA]</scope>
    <source>
        <strain evidence="1">S238N-H82</strain>
        <tissue evidence="1">Testes</tissue>
    </source>
</reference>
<dbReference type="AlphaFoldDB" id="C3Z505"/>
<protein>
    <submittedName>
        <fullName evidence="1">Uncharacterized protein</fullName>
    </submittedName>
</protein>
<sequence length="226" mass="24649">MYKLTRRSRLVKKYKSVTLVPSSGQGSTPGKIRIPADKTCRKSRETLRGDQECGGTAARVPKLLSVGAVIFFLDVRAFFFDTPTGPTDGKRKLSFKAFEARSSKKPGKIRIPADKTCRKSRETLRGDKECGGTAARVPKLLSVGAGTSEGKRKLSFKAFEARSSKKIGDYPDERAQSGAVSNIRARQGRISLHQAFLRLELCPTLGPGKAGLASTRPSYGWSCVQH</sequence>